<dbReference type="EMBL" id="CP113499">
    <property type="protein sequence ID" value="WFQ95121.1"/>
    <property type="molecule type" value="Genomic_DNA"/>
</dbReference>
<evidence type="ECO:0000313" key="1">
    <source>
        <dbReference type="EMBL" id="VZR97634.1"/>
    </source>
</evidence>
<dbReference type="AlphaFoldDB" id="A0A654IHJ1"/>
<accession>A0A654IHJ1</accession>
<name>A0A654IHJ1_9MOLU</name>
<reference evidence="1" key="1">
    <citation type="submission" date="2019-11" db="EMBL/GenBank/DDBJ databases">
        <authorList>
            <person name="Falquet L."/>
            <person name="Falquet L."/>
        </authorList>
    </citation>
    <scope>NUCLEOTIDE SEQUENCE</scope>
    <source>
        <strain evidence="1">8756-13</strain>
    </source>
</reference>
<dbReference type="GeneID" id="90597808"/>
<evidence type="ECO:0000313" key="2">
    <source>
        <dbReference type="EMBL" id="WFQ95121.1"/>
    </source>
</evidence>
<dbReference type="EMBL" id="LR739235">
    <property type="protein sequence ID" value="VZR97634.1"/>
    <property type="molecule type" value="Genomic_DNA"/>
</dbReference>
<organism evidence="1">
    <name type="scientific">Mycoplasma feriruminatoris</name>
    <dbReference type="NCBI Taxonomy" id="1179777"/>
    <lineage>
        <taxon>Bacteria</taxon>
        <taxon>Bacillati</taxon>
        <taxon>Mycoplasmatota</taxon>
        <taxon>Mollicutes</taxon>
        <taxon>Mycoplasmataceae</taxon>
        <taxon>Mycoplasma</taxon>
    </lineage>
</organism>
<sequence>MIKNLTVNQFFLVVLQQHLIASLLEENEIKPSKTKQKVQIYTKSKLAPLISNFPFRLQEMIYDFLDLNDWSELKEFLKIRNEEIKNEITPSALQELEQSEDGYEINEQFGEMFSVMTSINVFSLTYDCLDEVQKLFPKLGEDELIKNVSYDDINYLFQTILNSAIEKIKEQYLNYFDENQDEVLSLFDDAQTSNIIAAKKALTDKLFEYFENKKMEYSDSFVSNFLSGNADKLIAGYKIIKDIIKIDFLISLNTFIADIMPEILKKIK</sequence>
<dbReference type="Proteomes" id="UP001178740">
    <property type="component" value="Chromosome"/>
</dbReference>
<protein>
    <submittedName>
        <fullName evidence="1">Uncharacterized protein</fullName>
    </submittedName>
</protein>
<proteinExistence type="predicted"/>
<gene>
    <name evidence="1" type="ORF">MF5295_00412</name>
    <name evidence="2" type="ORF">MFERI15407_00377</name>
</gene>
<reference evidence="2" key="2">
    <citation type="submission" date="2022-11" db="EMBL/GenBank/DDBJ databases">
        <title>Comparative genomic analysis of Mycoplasma feriruminatoris and the Mycoplasma mycoides cluster.</title>
        <authorList>
            <person name="Baby V."/>
            <person name="Ambroset C."/>
            <person name="Gaurivaud P."/>
            <person name="Boury C."/>
            <person name="Guichoux E."/>
            <person name="Lartigue C."/>
            <person name="Tardy F."/>
            <person name="Sirand-Pugnet P."/>
        </authorList>
    </citation>
    <scope>NUCLEOTIDE SEQUENCE</scope>
    <source>
        <strain evidence="2">L15407</strain>
    </source>
</reference>
<dbReference type="RefSeq" id="WP_278288117.1">
    <property type="nucleotide sequence ID" value="NZ_CP104009.1"/>
</dbReference>